<name>C7ZR51_FUSV7</name>
<dbReference type="RefSeq" id="XP_003039104.1">
    <property type="nucleotide sequence ID" value="XM_003039058.1"/>
</dbReference>
<dbReference type="KEGG" id="nhe:NECHADRAFT_89533"/>
<accession>C7ZR51</accession>
<organism evidence="3 4">
    <name type="scientific">Fusarium vanettenii (strain ATCC MYA-4622 / CBS 123669 / FGSC 9596 / NRRL 45880 / 77-13-4)</name>
    <name type="common">Fusarium solani subsp. pisi</name>
    <dbReference type="NCBI Taxonomy" id="660122"/>
    <lineage>
        <taxon>Eukaryota</taxon>
        <taxon>Fungi</taxon>
        <taxon>Dikarya</taxon>
        <taxon>Ascomycota</taxon>
        <taxon>Pezizomycotina</taxon>
        <taxon>Sordariomycetes</taxon>
        <taxon>Hypocreomycetidae</taxon>
        <taxon>Hypocreales</taxon>
        <taxon>Nectriaceae</taxon>
        <taxon>Fusarium</taxon>
        <taxon>Fusarium solani species complex</taxon>
        <taxon>Fusarium vanettenii</taxon>
    </lineage>
</organism>
<dbReference type="EMBL" id="GG699080">
    <property type="protein sequence ID" value="EEU33391.1"/>
    <property type="molecule type" value="Genomic_DNA"/>
</dbReference>
<gene>
    <name evidence="3" type="ORF">NECHADRAFT_89419</name>
    <name evidence="2" type="ORF">NECHADRAFT_89533</name>
</gene>
<dbReference type="HOGENOM" id="CLU_2015869_0_0_1"/>
<dbReference type="GeneID" id="9666626"/>
<dbReference type="KEGG" id="nhe:NECHADRAFT_89419"/>
<evidence type="ECO:0000313" key="3">
    <source>
        <dbReference type="EMBL" id="EEU33508.1"/>
    </source>
</evidence>
<feature type="region of interest" description="Disordered" evidence="1">
    <location>
        <begin position="84"/>
        <end position="123"/>
    </location>
</feature>
<dbReference type="VEuPathDB" id="FungiDB:NECHADRAFT_89419"/>
<proteinExistence type="predicted"/>
<dbReference type="AlphaFoldDB" id="C7ZR51"/>
<evidence type="ECO:0000313" key="4">
    <source>
        <dbReference type="Proteomes" id="UP000005206"/>
    </source>
</evidence>
<dbReference type="GeneID" id="9666742"/>
<evidence type="ECO:0000313" key="2">
    <source>
        <dbReference type="EMBL" id="EEU33391.1"/>
    </source>
</evidence>
<sequence length="123" mass="13561">MTEWGKIATDNGTTNGAIHVIYRKLNPTSKEVALIDRTIKDPNPRIRHYRATTAYGIEAIGTETALLVAGDREKSAIIPTIIDSDPKGQITRTDKEEGRTKTETGNEETTEAALANRGEEPRR</sequence>
<dbReference type="Proteomes" id="UP000005206">
    <property type="component" value="Unassembled WGS sequence"/>
</dbReference>
<evidence type="ECO:0000256" key="1">
    <source>
        <dbReference type="SAM" id="MobiDB-lite"/>
    </source>
</evidence>
<reference evidence="3 4" key="1">
    <citation type="journal article" date="2009" name="PLoS Genet.">
        <title>The genome of Nectria haematococca: contribution of supernumerary chromosomes to gene expansion.</title>
        <authorList>
            <person name="Coleman J.J."/>
            <person name="Rounsley S.D."/>
            <person name="Rodriguez-Carres M."/>
            <person name="Kuo A."/>
            <person name="Wasmann C.C."/>
            <person name="Grimwood J."/>
            <person name="Schmutz J."/>
            <person name="Taga M."/>
            <person name="White G.J."/>
            <person name="Zhou S."/>
            <person name="Schwartz D.C."/>
            <person name="Freitag M."/>
            <person name="Ma L.J."/>
            <person name="Danchin E.G."/>
            <person name="Henrissat B."/>
            <person name="Coutinho P.M."/>
            <person name="Nelson D.R."/>
            <person name="Straney D."/>
            <person name="Napoli C.A."/>
            <person name="Barker B.M."/>
            <person name="Gribskov M."/>
            <person name="Rep M."/>
            <person name="Kroken S."/>
            <person name="Molnar I."/>
            <person name="Rensing C."/>
            <person name="Kennell J.C."/>
            <person name="Zamora J."/>
            <person name="Farman M.L."/>
            <person name="Selker E.U."/>
            <person name="Salamov A."/>
            <person name="Shapiro H."/>
            <person name="Pangilinan J."/>
            <person name="Lindquist E."/>
            <person name="Lamers C."/>
            <person name="Grigoriev I.V."/>
            <person name="Geiser D.M."/>
            <person name="Covert S.F."/>
            <person name="Temporini E."/>
            <person name="Vanetten H.D."/>
        </authorList>
    </citation>
    <scope>NUCLEOTIDE SEQUENCE [LARGE SCALE GENOMIC DNA]</scope>
    <source>
        <strain evidence="3">77-13-4</strain>
        <strain evidence="4">ATCC MYA-4622 / CBS 123669 / FGSC 9596 / NRRL 45880 / 77-13-4</strain>
    </source>
</reference>
<dbReference type="VEuPathDB" id="FungiDB:NECHADRAFT_89533"/>
<dbReference type="EMBL" id="GG699032">
    <property type="protein sequence ID" value="EEU33508.1"/>
    <property type="molecule type" value="Genomic_DNA"/>
</dbReference>
<protein>
    <submittedName>
        <fullName evidence="3">Uncharacterized protein</fullName>
    </submittedName>
</protein>
<keyword evidence="4" id="KW-1185">Reference proteome</keyword>
<dbReference type="RefSeq" id="XP_003039221.1">
    <property type="nucleotide sequence ID" value="XM_003039175.1"/>
</dbReference>
<feature type="compositionally biased region" description="Basic and acidic residues" evidence="1">
    <location>
        <begin position="92"/>
        <end position="104"/>
    </location>
</feature>